<name>A0A5C5RWZ6_9ACTN</name>
<evidence type="ECO:0000313" key="2">
    <source>
        <dbReference type="EMBL" id="TWS26611.1"/>
    </source>
</evidence>
<evidence type="ECO:0000259" key="1">
    <source>
        <dbReference type="PROSITE" id="PS50943"/>
    </source>
</evidence>
<dbReference type="AlphaFoldDB" id="A0A5C5RWZ6"/>
<dbReference type="OrthoDB" id="4752614at2"/>
<dbReference type="Proteomes" id="UP000319792">
    <property type="component" value="Unassembled WGS sequence"/>
</dbReference>
<accession>A0A5C5RWZ6</accession>
<dbReference type="GO" id="GO:0003677">
    <property type="term" value="F:DNA binding"/>
    <property type="evidence" value="ECO:0007669"/>
    <property type="project" value="UniProtKB-KW"/>
</dbReference>
<protein>
    <submittedName>
        <fullName evidence="2">DNA-binding protein</fullName>
    </submittedName>
</protein>
<keyword evidence="2" id="KW-0238">DNA-binding</keyword>
<evidence type="ECO:0000313" key="3">
    <source>
        <dbReference type="Proteomes" id="UP000319792"/>
    </source>
</evidence>
<dbReference type="RefSeq" id="WP_146431706.1">
    <property type="nucleotide sequence ID" value="NZ_VIGV01000001.1"/>
</dbReference>
<dbReference type="SUPFAM" id="SSF47413">
    <property type="entry name" value="lambda repressor-like DNA-binding domains"/>
    <property type="match status" value="1"/>
</dbReference>
<dbReference type="Gene3D" id="1.10.260.40">
    <property type="entry name" value="lambda repressor-like DNA-binding domains"/>
    <property type="match status" value="1"/>
</dbReference>
<dbReference type="InterPro" id="IPR010982">
    <property type="entry name" value="Lambda_DNA-bd_dom_sf"/>
</dbReference>
<sequence>MATDWASEQAKRVGKKINDLRGKRSAQWLSDRTDELGMRVARTTISELETGRRKHVTVAELSILAAALDTAPVALLYPGPYDAPVDVLPQVKVTELDAAQWFSGVRTISYTRDLYADEDAAEAARRLILGDGSSLENAMQNLRLLQRWRDLDDARSAKLRGLRELMRAKDDLKARKVAGDSIRHSEELIETLESELLDGR</sequence>
<dbReference type="EMBL" id="VIGV01000001">
    <property type="protein sequence ID" value="TWS26611.1"/>
    <property type="molecule type" value="Genomic_DNA"/>
</dbReference>
<gene>
    <name evidence="2" type="ORF">FK268_05160</name>
</gene>
<dbReference type="InterPro" id="IPR001387">
    <property type="entry name" value="Cro/C1-type_HTH"/>
</dbReference>
<feature type="domain" description="HTH cro/C1-type" evidence="1">
    <location>
        <begin position="40"/>
        <end position="75"/>
    </location>
</feature>
<dbReference type="PROSITE" id="PS50943">
    <property type="entry name" value="HTH_CROC1"/>
    <property type="match status" value="1"/>
</dbReference>
<comment type="caution">
    <text evidence="2">The sequence shown here is derived from an EMBL/GenBank/DDBJ whole genome shotgun (WGS) entry which is preliminary data.</text>
</comment>
<organism evidence="2 3">
    <name type="scientific">Tsukamurella sputi</name>
    <dbReference type="NCBI Taxonomy" id="2591848"/>
    <lineage>
        <taxon>Bacteria</taxon>
        <taxon>Bacillati</taxon>
        <taxon>Actinomycetota</taxon>
        <taxon>Actinomycetes</taxon>
        <taxon>Mycobacteriales</taxon>
        <taxon>Tsukamurellaceae</taxon>
        <taxon>Tsukamurella</taxon>
    </lineage>
</organism>
<proteinExistence type="predicted"/>
<reference evidence="2 3" key="1">
    <citation type="submission" date="2019-08" db="EMBL/GenBank/DDBJ databases">
        <title>Tsukamurella conjunctivitidis sp. nov., Tsukamurella assacharolytica sp. nov. and Tsukamurella sputae sp. nov. isolated from patients with conjunctivitis, bacteraemia (lymphoma) and respiratory infection (sputum) in Hong Kong.</title>
        <authorList>
            <person name="Fok K.M.N."/>
            <person name="Fong J.Y.H."/>
        </authorList>
    </citation>
    <scope>NUCLEOTIDE SEQUENCE [LARGE SCALE GENOMIC DNA]</scope>
    <source>
        <strain evidence="2 3">HKU70</strain>
    </source>
</reference>
<keyword evidence="3" id="KW-1185">Reference proteome</keyword>